<accession>A0A3D8M530</accession>
<dbReference type="GO" id="GO:0016787">
    <property type="term" value="F:hydrolase activity"/>
    <property type="evidence" value="ECO:0007669"/>
    <property type="project" value="UniProtKB-KW"/>
</dbReference>
<dbReference type="AlphaFoldDB" id="A0A3D8M530"/>
<dbReference type="Proteomes" id="UP000256561">
    <property type="component" value="Unassembled WGS sequence"/>
</dbReference>
<keyword evidence="5" id="KW-1185">Reference proteome</keyword>
<name>A0A3D8M530_9ALTE</name>
<reference evidence="5" key="1">
    <citation type="submission" date="2018-08" db="EMBL/GenBank/DDBJ databases">
        <authorList>
            <person name="Zhang J."/>
            <person name="Du Z.-J."/>
        </authorList>
    </citation>
    <scope>NUCLEOTIDE SEQUENCE [LARGE SCALE GENOMIC DNA]</scope>
    <source>
        <strain evidence="5">KCTC 52655</strain>
    </source>
</reference>
<keyword evidence="2 4" id="KW-0378">Hydrolase</keyword>
<evidence type="ECO:0000313" key="4">
    <source>
        <dbReference type="EMBL" id="RDV24644.1"/>
    </source>
</evidence>
<dbReference type="PANTHER" id="PTHR43798">
    <property type="entry name" value="MONOACYLGLYCEROL LIPASE"/>
    <property type="match status" value="1"/>
</dbReference>
<evidence type="ECO:0000313" key="5">
    <source>
        <dbReference type="Proteomes" id="UP000256561"/>
    </source>
</evidence>
<dbReference type="GO" id="GO:0016020">
    <property type="term" value="C:membrane"/>
    <property type="evidence" value="ECO:0007669"/>
    <property type="project" value="TreeGrafter"/>
</dbReference>
<comment type="caution">
    <text evidence="4">The sequence shown here is derived from an EMBL/GenBank/DDBJ whole genome shotgun (WGS) entry which is preliminary data.</text>
</comment>
<dbReference type="SUPFAM" id="SSF53474">
    <property type="entry name" value="alpha/beta-Hydrolases"/>
    <property type="match status" value="1"/>
</dbReference>
<dbReference type="InterPro" id="IPR050266">
    <property type="entry name" value="AB_hydrolase_sf"/>
</dbReference>
<protein>
    <submittedName>
        <fullName evidence="4">Alpha/beta hydrolase</fullName>
    </submittedName>
</protein>
<feature type="domain" description="AB hydrolase-1" evidence="3">
    <location>
        <begin position="24"/>
        <end position="162"/>
    </location>
</feature>
<evidence type="ECO:0000259" key="3">
    <source>
        <dbReference type="Pfam" id="PF00561"/>
    </source>
</evidence>
<dbReference type="Pfam" id="PF00561">
    <property type="entry name" value="Abhydrolase_1"/>
    <property type="match status" value="1"/>
</dbReference>
<dbReference type="OrthoDB" id="149912at2"/>
<proteinExistence type="inferred from homology"/>
<dbReference type="EMBL" id="QRHA01000009">
    <property type="protein sequence ID" value="RDV24644.1"/>
    <property type="molecule type" value="Genomic_DNA"/>
</dbReference>
<dbReference type="InterPro" id="IPR000073">
    <property type="entry name" value="AB_hydrolase_1"/>
</dbReference>
<sequence length="279" mass="30752">MKEIRYSAGPISLAAIDNGGKGPMILGLHGFLDNSASLIPIMKRLDDFHFVALELAGHGKSEHRPPGCHYDQAGYLQDLFAVIQQYNLKDILLLGHSLGGILATTFAALFPEFVRAVITIDACGPLTREPDTTASQMRASVLSRVEKQRSKATEVDLDRAIQARCSISDIRPDHARAILLRNLKTDCQGNLLWASDPRLRTLSTLRMTQAQAESLIRSISCPVWVAGASNSFKQLKQVYASRAGWLKQGSYMEFQGGHHVHMEQPDAISQAIRDFVGQM</sequence>
<gene>
    <name evidence="4" type="ORF">DXV75_13225</name>
</gene>
<dbReference type="InterPro" id="IPR029058">
    <property type="entry name" value="AB_hydrolase_fold"/>
</dbReference>
<dbReference type="PRINTS" id="PR00111">
    <property type="entry name" value="ABHYDROLASE"/>
</dbReference>
<dbReference type="RefSeq" id="WP_115593890.1">
    <property type="nucleotide sequence ID" value="NZ_QRHA01000009.1"/>
</dbReference>
<evidence type="ECO:0000256" key="1">
    <source>
        <dbReference type="ARBA" id="ARBA00008645"/>
    </source>
</evidence>
<dbReference type="PANTHER" id="PTHR43798:SF14">
    <property type="entry name" value="SERINE HYDROLASE-LIKE PROTEIN DDB_G0286239"/>
    <property type="match status" value="1"/>
</dbReference>
<evidence type="ECO:0000256" key="2">
    <source>
        <dbReference type="ARBA" id="ARBA00022801"/>
    </source>
</evidence>
<comment type="similarity">
    <text evidence="1">Belongs to the AB hydrolase superfamily.</text>
</comment>
<organism evidence="4 5">
    <name type="scientific">Alteromonas aestuariivivens</name>
    <dbReference type="NCBI Taxonomy" id="1938339"/>
    <lineage>
        <taxon>Bacteria</taxon>
        <taxon>Pseudomonadati</taxon>
        <taxon>Pseudomonadota</taxon>
        <taxon>Gammaproteobacteria</taxon>
        <taxon>Alteromonadales</taxon>
        <taxon>Alteromonadaceae</taxon>
        <taxon>Alteromonas/Salinimonas group</taxon>
        <taxon>Alteromonas</taxon>
    </lineage>
</organism>
<dbReference type="Gene3D" id="3.40.50.1820">
    <property type="entry name" value="alpha/beta hydrolase"/>
    <property type="match status" value="1"/>
</dbReference>